<evidence type="ECO:0000256" key="11">
    <source>
        <dbReference type="ARBA" id="ARBA00022801"/>
    </source>
</evidence>
<comment type="similarity">
    <text evidence="5">Belongs to the histone deacetylase family. HD type 1 subfamily.</text>
</comment>
<comment type="catalytic activity">
    <reaction evidence="19">
        <text>N(6)-acetyl-L-lysyl-[protein] + H2O = L-lysyl-[protein] + acetate</text>
        <dbReference type="Rhea" id="RHEA:58108"/>
        <dbReference type="Rhea" id="RHEA-COMP:9752"/>
        <dbReference type="Rhea" id="RHEA-COMP:10731"/>
        <dbReference type="ChEBI" id="CHEBI:15377"/>
        <dbReference type="ChEBI" id="CHEBI:29969"/>
        <dbReference type="ChEBI" id="CHEBI:30089"/>
        <dbReference type="ChEBI" id="CHEBI:61930"/>
    </reaction>
    <physiologicalReaction direction="left-to-right" evidence="19">
        <dbReference type="Rhea" id="RHEA:58109"/>
    </physiologicalReaction>
</comment>
<dbReference type="GO" id="GO:0046872">
    <property type="term" value="F:metal ion binding"/>
    <property type="evidence" value="ECO:0007669"/>
    <property type="project" value="UniProtKB-KW"/>
</dbReference>
<feature type="binding site" evidence="23">
    <location>
        <position position="132"/>
    </location>
    <ligand>
        <name>a divalent metal cation</name>
        <dbReference type="ChEBI" id="CHEBI:60240"/>
    </ligand>
</feature>
<keyword evidence="12" id="KW-0156">Chromatin regulator</keyword>
<evidence type="ECO:0000256" key="14">
    <source>
        <dbReference type="ARBA" id="ARBA00023163"/>
    </source>
</evidence>
<evidence type="ECO:0000256" key="12">
    <source>
        <dbReference type="ARBA" id="ARBA00022853"/>
    </source>
</evidence>
<evidence type="ECO:0000256" key="23">
    <source>
        <dbReference type="PIRSR" id="PIRSR037913-3"/>
    </source>
</evidence>
<feature type="binding site" evidence="23">
    <location>
        <position position="219"/>
    </location>
    <ligand>
        <name>a divalent metal cation</name>
        <dbReference type="ChEBI" id="CHEBI:60240"/>
    </ligand>
</feature>
<reference evidence="25" key="1">
    <citation type="submission" date="2022-07" db="EMBL/GenBank/DDBJ databases">
        <authorList>
            <person name="Trinca V."/>
            <person name="Uliana J.V.C."/>
            <person name="Torres T.T."/>
            <person name="Ward R.J."/>
            <person name="Monesi N."/>
        </authorList>
    </citation>
    <scope>NUCLEOTIDE SEQUENCE</scope>
    <source>
        <strain evidence="25">HSMRA1968</strain>
        <tissue evidence="25">Whole embryos</tissue>
    </source>
</reference>
<keyword evidence="26" id="KW-1185">Reference proteome</keyword>
<evidence type="ECO:0000256" key="21">
    <source>
        <dbReference type="ARBA" id="ARBA00049416"/>
    </source>
</evidence>
<evidence type="ECO:0000256" key="15">
    <source>
        <dbReference type="ARBA" id="ARBA00023242"/>
    </source>
</evidence>
<dbReference type="SUPFAM" id="SSF52768">
    <property type="entry name" value="Arginase/deacetylase"/>
    <property type="match status" value="1"/>
</dbReference>
<evidence type="ECO:0000313" key="25">
    <source>
        <dbReference type="EMBL" id="KAJ6634739.1"/>
    </source>
</evidence>
<dbReference type="OrthoDB" id="73273at2759"/>
<dbReference type="PIRSF" id="PIRSF037913">
    <property type="entry name" value="His_deacetylse_1"/>
    <property type="match status" value="1"/>
</dbReference>
<evidence type="ECO:0000256" key="20">
    <source>
        <dbReference type="ARBA" id="ARBA00049193"/>
    </source>
</evidence>
<keyword evidence="14" id="KW-0804">Transcription</keyword>
<protein>
    <recommendedName>
        <fullName evidence="16">Histone deacetylase 8</fullName>
        <ecNumber evidence="6">3.5.1.98</ecNumber>
    </recommendedName>
    <alternativeName>
        <fullName evidence="17">Protein deacetylase HDAC8</fullName>
    </alternativeName>
    <alternativeName>
        <fullName evidence="18">Protein decrotonylase HDAC8</fullName>
    </alternativeName>
</protein>
<evidence type="ECO:0000256" key="9">
    <source>
        <dbReference type="ARBA" id="ARBA00022491"/>
    </source>
</evidence>
<accession>A0A9Q0MPW4</accession>
<evidence type="ECO:0000256" key="16">
    <source>
        <dbReference type="ARBA" id="ARBA00040347"/>
    </source>
</evidence>
<evidence type="ECO:0000256" key="1">
    <source>
        <dbReference type="ARBA" id="ARBA00001968"/>
    </source>
</evidence>
<proteinExistence type="inferred from homology"/>
<dbReference type="InterPro" id="IPR003084">
    <property type="entry name" value="HDAC_I/II"/>
</dbReference>
<dbReference type="InterPro" id="IPR000286">
    <property type="entry name" value="HDACs"/>
</dbReference>
<evidence type="ECO:0000256" key="22">
    <source>
        <dbReference type="PIRSR" id="PIRSR037913-1"/>
    </source>
</evidence>
<dbReference type="GO" id="GO:0005737">
    <property type="term" value="C:cytoplasm"/>
    <property type="evidence" value="ECO:0007669"/>
    <property type="project" value="UniProtKB-SubCell"/>
</dbReference>
<dbReference type="EMBL" id="WJQU01000004">
    <property type="protein sequence ID" value="KAJ6634739.1"/>
    <property type="molecule type" value="Genomic_DNA"/>
</dbReference>
<evidence type="ECO:0000256" key="7">
    <source>
        <dbReference type="ARBA" id="ARBA00022454"/>
    </source>
</evidence>
<keyword evidence="9" id="KW-0678">Repressor</keyword>
<keyword evidence="11" id="KW-0378">Hydrolase</keyword>
<evidence type="ECO:0000256" key="8">
    <source>
        <dbReference type="ARBA" id="ARBA00022490"/>
    </source>
</evidence>
<keyword evidence="10 23" id="KW-0479">Metal-binding</keyword>
<dbReference type="GO" id="GO:0141221">
    <property type="term" value="F:histone deacetylase activity, hydrolytic mechanism"/>
    <property type="evidence" value="ECO:0007669"/>
    <property type="project" value="UniProtKB-EC"/>
</dbReference>
<evidence type="ECO:0000256" key="19">
    <source>
        <dbReference type="ARBA" id="ARBA00049136"/>
    </source>
</evidence>
<dbReference type="EC" id="3.5.1.98" evidence="6"/>
<feature type="domain" description="Histone deacetylase" evidence="24">
    <location>
        <begin position="57"/>
        <end position="273"/>
    </location>
</feature>
<comment type="catalytic activity">
    <reaction evidence="20">
        <text>N(6)-(2E)-butenoyl-L-lysyl-[protein] + H2O = (2E)-2-butenoate + L-lysyl-[protein]</text>
        <dbReference type="Rhea" id="RHEA:69172"/>
        <dbReference type="Rhea" id="RHEA-COMP:9752"/>
        <dbReference type="Rhea" id="RHEA-COMP:13707"/>
        <dbReference type="ChEBI" id="CHEBI:15377"/>
        <dbReference type="ChEBI" id="CHEBI:29969"/>
        <dbReference type="ChEBI" id="CHEBI:35899"/>
        <dbReference type="ChEBI" id="CHEBI:137954"/>
    </reaction>
    <physiologicalReaction direction="left-to-right" evidence="20">
        <dbReference type="Rhea" id="RHEA:69173"/>
    </physiologicalReaction>
</comment>
<dbReference type="PRINTS" id="PR01270">
    <property type="entry name" value="HDASUPER"/>
</dbReference>
<keyword evidence="8" id="KW-0963">Cytoplasm</keyword>
<comment type="subcellular location">
    <subcellularLocation>
        <location evidence="3">Chromosome</location>
    </subcellularLocation>
    <subcellularLocation>
        <location evidence="4">Cytoplasm</location>
    </subcellularLocation>
    <subcellularLocation>
        <location evidence="2">Nucleus</location>
    </subcellularLocation>
</comment>
<dbReference type="Pfam" id="PF00850">
    <property type="entry name" value="Hist_deacetyl"/>
    <property type="match status" value="1"/>
</dbReference>
<gene>
    <name evidence="25" type="primary">hdac8</name>
    <name evidence="25" type="ORF">Bhyg_13318</name>
</gene>
<dbReference type="PANTHER" id="PTHR10625:SF14">
    <property type="entry name" value="HISTONE DEACETYLASE 8"/>
    <property type="match status" value="1"/>
</dbReference>
<dbReference type="GO" id="GO:0005634">
    <property type="term" value="C:nucleus"/>
    <property type="evidence" value="ECO:0007669"/>
    <property type="project" value="UniProtKB-SubCell"/>
</dbReference>
<organism evidence="25 26">
    <name type="scientific">Pseudolycoriella hygida</name>
    <dbReference type="NCBI Taxonomy" id="35572"/>
    <lineage>
        <taxon>Eukaryota</taxon>
        <taxon>Metazoa</taxon>
        <taxon>Ecdysozoa</taxon>
        <taxon>Arthropoda</taxon>
        <taxon>Hexapoda</taxon>
        <taxon>Insecta</taxon>
        <taxon>Pterygota</taxon>
        <taxon>Neoptera</taxon>
        <taxon>Endopterygota</taxon>
        <taxon>Diptera</taxon>
        <taxon>Nematocera</taxon>
        <taxon>Sciaroidea</taxon>
        <taxon>Sciaridae</taxon>
        <taxon>Pseudolycoriella</taxon>
    </lineage>
</organism>
<keyword evidence="15" id="KW-0539">Nucleus</keyword>
<comment type="caution">
    <text evidence="25">The sequence shown here is derived from an EMBL/GenBank/DDBJ whole genome shotgun (WGS) entry which is preliminary data.</text>
</comment>
<evidence type="ECO:0000256" key="10">
    <source>
        <dbReference type="ARBA" id="ARBA00022723"/>
    </source>
</evidence>
<dbReference type="AlphaFoldDB" id="A0A9Q0MPW4"/>
<keyword evidence="7" id="KW-0158">Chromosome</keyword>
<evidence type="ECO:0000256" key="18">
    <source>
        <dbReference type="ARBA" id="ARBA00042783"/>
    </source>
</evidence>
<dbReference type="InterPro" id="IPR023696">
    <property type="entry name" value="Ureohydrolase_dom_sf"/>
</dbReference>
<sequence>MIMSSITYISSDDLMLECSKLKVINERAFVVHQLISAYKLNLMMKEVSPRLATESELRFNLWKFATTIAGGTITAVESIYSGAQIAINWCGGWHHAQRDNAEGFCYVNDICIGIQKMRERFQRVLYIDLDTHHGNGVENAFAHTKRTFTLSFHQYESGFFPNSGSATECGQGHGRGYAANFPYKSGVRGNMFVEYFNRVSKLIFQTYKPDACVVQCGGDAIVGDPLGNTNLVPRDFGKCIDTVLQWTVPTIFLGGGGYNAPNTARYWTYLTSIICKTVICDDIPDDGNEYFLLYGPGYELDIPVKEINDSNTVEAFESNYKTIKENLIKYEVCDV</sequence>
<evidence type="ECO:0000256" key="3">
    <source>
        <dbReference type="ARBA" id="ARBA00004286"/>
    </source>
</evidence>
<dbReference type="GO" id="GO:0031507">
    <property type="term" value="P:heterochromatin formation"/>
    <property type="evidence" value="ECO:0007669"/>
    <property type="project" value="TreeGrafter"/>
</dbReference>
<feature type="binding site" evidence="23">
    <location>
        <position position="130"/>
    </location>
    <ligand>
        <name>a divalent metal cation</name>
        <dbReference type="ChEBI" id="CHEBI:60240"/>
    </ligand>
</feature>
<comment type="cofactor">
    <cofactor evidence="1">
        <name>a divalent metal cation</name>
        <dbReference type="ChEBI" id="CHEBI:60240"/>
    </cofactor>
</comment>
<name>A0A9Q0MPW4_9DIPT</name>
<dbReference type="InterPro" id="IPR023801">
    <property type="entry name" value="His_deacetylse_dom"/>
</dbReference>
<comment type="catalytic activity">
    <reaction evidence="21">
        <text>N(6)-acetyl-L-lysyl-[histone] + H2O = L-lysyl-[histone] + acetate</text>
        <dbReference type="Rhea" id="RHEA:58196"/>
        <dbReference type="Rhea" id="RHEA-COMP:9845"/>
        <dbReference type="Rhea" id="RHEA-COMP:11338"/>
        <dbReference type="ChEBI" id="CHEBI:15377"/>
        <dbReference type="ChEBI" id="CHEBI:29969"/>
        <dbReference type="ChEBI" id="CHEBI:30089"/>
        <dbReference type="ChEBI" id="CHEBI:61930"/>
        <dbReference type="EC" id="3.5.1.98"/>
    </reaction>
    <physiologicalReaction direction="left-to-right" evidence="21">
        <dbReference type="Rhea" id="RHEA:58197"/>
    </physiologicalReaction>
</comment>
<evidence type="ECO:0000256" key="2">
    <source>
        <dbReference type="ARBA" id="ARBA00004123"/>
    </source>
</evidence>
<dbReference type="PANTHER" id="PTHR10625">
    <property type="entry name" value="HISTONE DEACETYLASE HDAC1-RELATED"/>
    <property type="match status" value="1"/>
</dbReference>
<dbReference type="InterPro" id="IPR037138">
    <property type="entry name" value="His_deacetylse_dom_sf"/>
</dbReference>
<evidence type="ECO:0000313" key="26">
    <source>
        <dbReference type="Proteomes" id="UP001151699"/>
    </source>
</evidence>
<evidence type="ECO:0000256" key="5">
    <source>
        <dbReference type="ARBA" id="ARBA00006457"/>
    </source>
</evidence>
<dbReference type="Gene3D" id="3.40.800.20">
    <property type="entry name" value="Histone deacetylase domain"/>
    <property type="match status" value="1"/>
</dbReference>
<feature type="active site" description="Proton acceptor" evidence="22">
    <location>
        <position position="95"/>
    </location>
</feature>
<keyword evidence="13" id="KW-0805">Transcription regulation</keyword>
<evidence type="ECO:0000256" key="6">
    <source>
        <dbReference type="ARBA" id="ARBA00012111"/>
    </source>
</evidence>
<evidence type="ECO:0000256" key="4">
    <source>
        <dbReference type="ARBA" id="ARBA00004496"/>
    </source>
</evidence>
<dbReference type="GO" id="GO:0005694">
    <property type="term" value="C:chromosome"/>
    <property type="evidence" value="ECO:0007669"/>
    <property type="project" value="UniProtKB-SubCell"/>
</dbReference>
<evidence type="ECO:0000256" key="17">
    <source>
        <dbReference type="ARBA" id="ARBA00041964"/>
    </source>
</evidence>
<dbReference type="Proteomes" id="UP001151699">
    <property type="component" value="Chromosome C"/>
</dbReference>
<evidence type="ECO:0000256" key="13">
    <source>
        <dbReference type="ARBA" id="ARBA00023015"/>
    </source>
</evidence>
<evidence type="ECO:0000259" key="24">
    <source>
        <dbReference type="Pfam" id="PF00850"/>
    </source>
</evidence>